<dbReference type="OMA" id="ECELEDC"/>
<dbReference type="GO" id="GO:0006357">
    <property type="term" value="P:regulation of transcription by RNA polymerase II"/>
    <property type="evidence" value="ECO:0000318"/>
    <property type="project" value="GO_Central"/>
</dbReference>
<dbReference type="InterPro" id="IPR015633">
    <property type="entry name" value="E2F"/>
</dbReference>
<evidence type="ECO:0000259" key="5">
    <source>
        <dbReference type="Pfam" id="PF16421"/>
    </source>
</evidence>
<dbReference type="Gramene" id="EOY15011">
    <property type="protein sequence ID" value="EOY15011"/>
    <property type="gene ID" value="TCM_046883"/>
</dbReference>
<comment type="similarity">
    <text evidence="1">Belongs to the E2F/DP family.</text>
</comment>
<dbReference type="SUPFAM" id="SSF144074">
    <property type="entry name" value="E2F-DP heterodimerization region"/>
    <property type="match status" value="1"/>
</dbReference>
<dbReference type="Gene3D" id="6.10.250.540">
    <property type="match status" value="1"/>
</dbReference>
<dbReference type="eggNOG" id="KOG2577">
    <property type="taxonomic scope" value="Eukaryota"/>
</dbReference>
<dbReference type="GO" id="GO:0090575">
    <property type="term" value="C:RNA polymerase II transcription regulator complex"/>
    <property type="evidence" value="ECO:0000318"/>
    <property type="project" value="GO_Central"/>
</dbReference>
<evidence type="ECO:0000313" key="6">
    <source>
        <dbReference type="EMBL" id="EOY15011.1"/>
    </source>
</evidence>
<reference evidence="6 7" key="1">
    <citation type="journal article" date="2013" name="Genome Biol.">
        <title>The genome sequence of the most widely cultivated cacao type and its use to identify candidate genes regulating pod color.</title>
        <authorList>
            <person name="Motamayor J.C."/>
            <person name="Mockaitis K."/>
            <person name="Schmutz J."/>
            <person name="Haiminen N."/>
            <person name="Iii D.L."/>
            <person name="Cornejo O."/>
            <person name="Findley S.D."/>
            <person name="Zheng P."/>
            <person name="Utro F."/>
            <person name="Royaert S."/>
            <person name="Saski C."/>
            <person name="Jenkins J."/>
            <person name="Podicheti R."/>
            <person name="Zhao M."/>
            <person name="Scheffler B.E."/>
            <person name="Stack J.C."/>
            <person name="Feltus F.A."/>
            <person name="Mustiga G.M."/>
            <person name="Amores F."/>
            <person name="Phillips W."/>
            <person name="Marelli J.P."/>
            <person name="May G.D."/>
            <person name="Shapiro H."/>
            <person name="Ma J."/>
            <person name="Bustamante C.D."/>
            <person name="Schnell R.J."/>
            <person name="Main D."/>
            <person name="Gilbert D."/>
            <person name="Parida L."/>
            <person name="Kuhn D.N."/>
        </authorList>
    </citation>
    <scope>NUCLEOTIDE SEQUENCE [LARGE SCALE GENOMIC DNA]</scope>
    <source>
        <strain evidence="7">cv. Matina 1-6</strain>
    </source>
</reference>
<dbReference type="InParanoid" id="A0A061FD77"/>
<dbReference type="CDD" id="cd14660">
    <property type="entry name" value="E2F_DD"/>
    <property type="match status" value="1"/>
</dbReference>
<sequence>MGSKVLDDQVTRLKAEIQSLYAEEQKLDEYIREKQESLRSLDEGANYQKYLFLTEEDIMSLPCFQNQTVFAIKAPENTYIEVPDPDEDIGFPQKPMQRQYKMIIRSHMGPIDLYLLSKYEGQVEDTTVKQAKSVDACSSYGLLCGVERPELSSAEKASQNNSSKTVNLVFPKAYGIQKLIPTVSEKRRLDCSRRSITLKMNAPTTVLH</sequence>
<evidence type="ECO:0000256" key="1">
    <source>
        <dbReference type="ARBA" id="ARBA00010940"/>
    </source>
</evidence>
<dbReference type="GO" id="GO:0000981">
    <property type="term" value="F:DNA-binding transcription factor activity, RNA polymerase II-specific"/>
    <property type="evidence" value="ECO:0000318"/>
    <property type="project" value="GO_Central"/>
</dbReference>
<evidence type="ECO:0000313" key="7">
    <source>
        <dbReference type="Proteomes" id="UP000026915"/>
    </source>
</evidence>
<evidence type="ECO:0000256" key="4">
    <source>
        <dbReference type="ARBA" id="ARBA00023163"/>
    </source>
</evidence>
<accession>A0A061FD77</accession>
<protein>
    <submittedName>
        <fullName evidence="6">Winged-helix DNA-binding transcription factor family protein, putative</fullName>
    </submittedName>
</protein>
<proteinExistence type="inferred from homology"/>
<evidence type="ECO:0000256" key="3">
    <source>
        <dbReference type="ARBA" id="ARBA00023125"/>
    </source>
</evidence>
<keyword evidence="3 6" id="KW-0238">DNA-binding</keyword>
<keyword evidence="4" id="KW-0804">Transcription</keyword>
<name>A0A061FD77_THECC</name>
<dbReference type="Proteomes" id="UP000026915">
    <property type="component" value="Chromosome 8"/>
</dbReference>
<gene>
    <name evidence="6" type="ORF">TCM_046883</name>
</gene>
<dbReference type="PANTHER" id="PTHR12081">
    <property type="entry name" value="TRANSCRIPTION FACTOR E2F"/>
    <property type="match status" value="1"/>
</dbReference>
<dbReference type="Pfam" id="PF16421">
    <property type="entry name" value="E2F_CC-MB"/>
    <property type="match status" value="1"/>
</dbReference>
<evidence type="ECO:0000256" key="2">
    <source>
        <dbReference type="ARBA" id="ARBA00023015"/>
    </source>
</evidence>
<dbReference type="STRING" id="3641.A0A061FD77"/>
<dbReference type="InterPro" id="IPR037241">
    <property type="entry name" value="E2F-DP_heterodim"/>
</dbReference>
<dbReference type="GO" id="GO:0046983">
    <property type="term" value="F:protein dimerization activity"/>
    <property type="evidence" value="ECO:0007669"/>
    <property type="project" value="InterPro"/>
</dbReference>
<dbReference type="EMBL" id="CM001886">
    <property type="protein sequence ID" value="EOY15011.1"/>
    <property type="molecule type" value="Genomic_DNA"/>
</dbReference>
<feature type="domain" description="E2F transcription factor CC-MB" evidence="5">
    <location>
        <begin position="13"/>
        <end position="117"/>
    </location>
</feature>
<keyword evidence="2" id="KW-0805">Transcription regulation</keyword>
<dbReference type="HOGENOM" id="CLU_112622_0_0_1"/>
<dbReference type="AlphaFoldDB" id="A0A061FD77"/>
<organism evidence="6 7">
    <name type="scientific">Theobroma cacao</name>
    <name type="common">Cacao</name>
    <name type="synonym">Cocoa</name>
    <dbReference type="NCBI Taxonomy" id="3641"/>
    <lineage>
        <taxon>Eukaryota</taxon>
        <taxon>Viridiplantae</taxon>
        <taxon>Streptophyta</taxon>
        <taxon>Embryophyta</taxon>
        <taxon>Tracheophyta</taxon>
        <taxon>Spermatophyta</taxon>
        <taxon>Magnoliopsida</taxon>
        <taxon>eudicotyledons</taxon>
        <taxon>Gunneridae</taxon>
        <taxon>Pentapetalae</taxon>
        <taxon>rosids</taxon>
        <taxon>malvids</taxon>
        <taxon>Malvales</taxon>
        <taxon>Malvaceae</taxon>
        <taxon>Byttnerioideae</taxon>
        <taxon>Theobroma</taxon>
    </lineage>
</organism>
<dbReference type="PANTHER" id="PTHR12081:SF51">
    <property type="entry name" value="TRANSCRIPTION FACTOR E2FC"/>
    <property type="match status" value="1"/>
</dbReference>
<keyword evidence="7" id="KW-1185">Reference proteome</keyword>
<dbReference type="GO" id="GO:0000978">
    <property type="term" value="F:RNA polymerase II cis-regulatory region sequence-specific DNA binding"/>
    <property type="evidence" value="ECO:0000318"/>
    <property type="project" value="GO_Central"/>
</dbReference>
<dbReference type="InterPro" id="IPR032198">
    <property type="entry name" value="E2F_CC-MB"/>
</dbReference>